<dbReference type="AlphaFoldDB" id="A0A7W3SWZ1"/>
<comment type="caution">
    <text evidence="1">The sequence shown here is derived from an EMBL/GenBank/DDBJ whole genome shotgun (WGS) entry which is preliminary data.</text>
</comment>
<evidence type="ECO:0000313" key="2">
    <source>
        <dbReference type="Proteomes" id="UP000567067"/>
    </source>
</evidence>
<keyword evidence="2" id="KW-1185">Reference proteome</keyword>
<reference evidence="1 2" key="1">
    <citation type="submission" date="2020-08" db="EMBL/GenBank/DDBJ databases">
        <title>Genomic Encyclopedia of Type Strains, Phase III (KMG-III): the genomes of soil and plant-associated and newly described type strains.</title>
        <authorList>
            <person name="Whitman W."/>
        </authorList>
    </citation>
    <scope>NUCLEOTIDE SEQUENCE [LARGE SCALE GENOMIC DNA]</scope>
    <source>
        <strain evidence="1 2">CECT 8693</strain>
    </source>
</reference>
<organism evidence="1 2">
    <name type="scientific">Fontibacillus solani</name>
    <dbReference type="NCBI Taxonomy" id="1572857"/>
    <lineage>
        <taxon>Bacteria</taxon>
        <taxon>Bacillati</taxon>
        <taxon>Bacillota</taxon>
        <taxon>Bacilli</taxon>
        <taxon>Bacillales</taxon>
        <taxon>Paenibacillaceae</taxon>
        <taxon>Fontibacillus</taxon>
    </lineage>
</organism>
<dbReference type="EMBL" id="JACJIP010000034">
    <property type="protein sequence ID" value="MBA9087670.1"/>
    <property type="molecule type" value="Genomic_DNA"/>
</dbReference>
<name>A0A7W3SWZ1_9BACL</name>
<proteinExistence type="predicted"/>
<dbReference type="Proteomes" id="UP000567067">
    <property type="component" value="Unassembled WGS sequence"/>
</dbReference>
<dbReference type="RefSeq" id="WP_182538740.1">
    <property type="nucleotide sequence ID" value="NZ_JACJIP010000034.1"/>
</dbReference>
<accession>A0A7W3SWZ1</accession>
<protein>
    <submittedName>
        <fullName evidence="1">Uncharacterized protein</fullName>
    </submittedName>
</protein>
<evidence type="ECO:0000313" key="1">
    <source>
        <dbReference type="EMBL" id="MBA9087670.1"/>
    </source>
</evidence>
<sequence length="71" mass="8276">MGIEPIESNSTGDNIYVYKDIRNKILEVNKDAAYVVDVLVEYLYKNKMSSFKTTLWSSFGDVIVNNFKKYR</sequence>
<gene>
    <name evidence="1" type="ORF">FHR92_004155</name>
</gene>